<evidence type="ECO:0000313" key="3">
    <source>
        <dbReference type="Proteomes" id="UP000410492"/>
    </source>
</evidence>
<feature type="compositionally biased region" description="Polar residues" evidence="1">
    <location>
        <begin position="8"/>
        <end position="20"/>
    </location>
</feature>
<dbReference type="Proteomes" id="UP000410492">
    <property type="component" value="Unassembled WGS sequence"/>
</dbReference>
<protein>
    <submittedName>
        <fullName evidence="2">Uncharacterized protein</fullName>
    </submittedName>
</protein>
<proteinExistence type="predicted"/>
<gene>
    <name evidence="2" type="ORF">CALMAC_LOCUS18039</name>
</gene>
<sequence length="99" mass="11219">MRYRIAEQSWSSCIHTGSSSKRPKHRHAPWNRHHDTNGSSTMLDPSLKLRTPPQWPAGSSCSAQRRSLKVQNAIFWAVAKNAGRSSSYTHKELYKANAE</sequence>
<accession>A0A653DJV4</accession>
<dbReference type="EMBL" id="CAACVG010012452">
    <property type="protein sequence ID" value="VEN60294.1"/>
    <property type="molecule type" value="Genomic_DNA"/>
</dbReference>
<keyword evidence="3" id="KW-1185">Reference proteome</keyword>
<organism evidence="2 3">
    <name type="scientific">Callosobruchus maculatus</name>
    <name type="common">Southern cowpea weevil</name>
    <name type="synonym">Pulse bruchid</name>
    <dbReference type="NCBI Taxonomy" id="64391"/>
    <lineage>
        <taxon>Eukaryota</taxon>
        <taxon>Metazoa</taxon>
        <taxon>Ecdysozoa</taxon>
        <taxon>Arthropoda</taxon>
        <taxon>Hexapoda</taxon>
        <taxon>Insecta</taxon>
        <taxon>Pterygota</taxon>
        <taxon>Neoptera</taxon>
        <taxon>Endopterygota</taxon>
        <taxon>Coleoptera</taxon>
        <taxon>Polyphaga</taxon>
        <taxon>Cucujiformia</taxon>
        <taxon>Chrysomeloidea</taxon>
        <taxon>Chrysomelidae</taxon>
        <taxon>Bruchinae</taxon>
        <taxon>Bruchini</taxon>
        <taxon>Callosobruchus</taxon>
    </lineage>
</organism>
<dbReference type="AlphaFoldDB" id="A0A653DJV4"/>
<name>A0A653DJV4_CALMS</name>
<evidence type="ECO:0000313" key="2">
    <source>
        <dbReference type="EMBL" id="VEN60294.1"/>
    </source>
</evidence>
<evidence type="ECO:0000256" key="1">
    <source>
        <dbReference type="SAM" id="MobiDB-lite"/>
    </source>
</evidence>
<feature type="compositionally biased region" description="Basic residues" evidence="1">
    <location>
        <begin position="21"/>
        <end position="31"/>
    </location>
</feature>
<reference evidence="2 3" key="1">
    <citation type="submission" date="2019-01" db="EMBL/GenBank/DDBJ databases">
        <authorList>
            <person name="Sayadi A."/>
        </authorList>
    </citation>
    <scope>NUCLEOTIDE SEQUENCE [LARGE SCALE GENOMIC DNA]</scope>
</reference>
<feature type="region of interest" description="Disordered" evidence="1">
    <location>
        <begin position="1"/>
        <end position="63"/>
    </location>
</feature>